<organism evidence="3 4">
    <name type="scientific">Pigmentiphaga soli</name>
    <dbReference type="NCBI Taxonomy" id="1007095"/>
    <lineage>
        <taxon>Bacteria</taxon>
        <taxon>Pseudomonadati</taxon>
        <taxon>Pseudomonadota</taxon>
        <taxon>Betaproteobacteria</taxon>
        <taxon>Burkholderiales</taxon>
        <taxon>Alcaligenaceae</taxon>
        <taxon>Pigmentiphaga</taxon>
    </lineage>
</organism>
<dbReference type="RefSeq" id="WP_345248816.1">
    <property type="nucleotide sequence ID" value="NZ_BAABFO010000008.1"/>
</dbReference>
<feature type="domain" description="Ketoreductase" evidence="2">
    <location>
        <begin position="11"/>
        <end position="207"/>
    </location>
</feature>
<dbReference type="SMART" id="SM00822">
    <property type="entry name" value="PKS_KR"/>
    <property type="match status" value="1"/>
</dbReference>
<dbReference type="PANTHER" id="PTHR45024:SF3">
    <property type="entry name" value="BLL2957 PROTEIN"/>
    <property type="match status" value="1"/>
</dbReference>
<dbReference type="SUPFAM" id="SSF51735">
    <property type="entry name" value="NAD(P)-binding Rossmann-fold domains"/>
    <property type="match status" value="1"/>
</dbReference>
<dbReference type="PANTHER" id="PTHR45024">
    <property type="entry name" value="DEHYDROGENASES, SHORT CHAIN"/>
    <property type="match status" value="1"/>
</dbReference>
<dbReference type="InterPro" id="IPR057326">
    <property type="entry name" value="KR_dom"/>
</dbReference>
<dbReference type="Pfam" id="PF00106">
    <property type="entry name" value="adh_short"/>
    <property type="match status" value="1"/>
</dbReference>
<dbReference type="InterPro" id="IPR036291">
    <property type="entry name" value="NAD(P)-bd_dom_sf"/>
</dbReference>
<proteinExistence type="inferred from homology"/>
<gene>
    <name evidence="3" type="ORF">GCM10023144_19560</name>
</gene>
<protein>
    <submittedName>
        <fullName evidence="3">SDR family oxidoreductase</fullName>
    </submittedName>
</protein>
<dbReference type="Gene3D" id="3.40.50.720">
    <property type="entry name" value="NAD(P)-binding Rossmann-like Domain"/>
    <property type="match status" value="1"/>
</dbReference>
<dbReference type="EMBL" id="BAABFO010000008">
    <property type="protein sequence ID" value="GAA4331207.1"/>
    <property type="molecule type" value="Genomic_DNA"/>
</dbReference>
<dbReference type="InterPro" id="IPR002347">
    <property type="entry name" value="SDR_fam"/>
</dbReference>
<keyword evidence="4" id="KW-1185">Reference proteome</keyword>
<evidence type="ECO:0000259" key="2">
    <source>
        <dbReference type="SMART" id="SM00822"/>
    </source>
</evidence>
<dbReference type="Proteomes" id="UP001501671">
    <property type="component" value="Unassembled WGS sequence"/>
</dbReference>
<reference evidence="4" key="1">
    <citation type="journal article" date="2019" name="Int. J. Syst. Evol. Microbiol.">
        <title>The Global Catalogue of Microorganisms (GCM) 10K type strain sequencing project: providing services to taxonomists for standard genome sequencing and annotation.</title>
        <authorList>
            <consortium name="The Broad Institute Genomics Platform"/>
            <consortium name="The Broad Institute Genome Sequencing Center for Infectious Disease"/>
            <person name="Wu L."/>
            <person name="Ma J."/>
        </authorList>
    </citation>
    <scope>NUCLEOTIDE SEQUENCE [LARGE SCALE GENOMIC DNA]</scope>
    <source>
        <strain evidence="4">JCM 17666</strain>
    </source>
</reference>
<dbReference type="PROSITE" id="PS00061">
    <property type="entry name" value="ADH_SHORT"/>
    <property type="match status" value="1"/>
</dbReference>
<comment type="similarity">
    <text evidence="1">Belongs to the short-chain dehydrogenases/reductases (SDR) family.</text>
</comment>
<dbReference type="PRINTS" id="PR00081">
    <property type="entry name" value="GDHRDH"/>
</dbReference>
<name>A0ABP8GX10_9BURK</name>
<evidence type="ECO:0000256" key="1">
    <source>
        <dbReference type="RuleBase" id="RU000363"/>
    </source>
</evidence>
<dbReference type="PRINTS" id="PR00080">
    <property type="entry name" value="SDRFAMILY"/>
</dbReference>
<dbReference type="InterPro" id="IPR020904">
    <property type="entry name" value="Sc_DH/Rdtase_CS"/>
</dbReference>
<comment type="caution">
    <text evidence="3">The sequence shown here is derived from an EMBL/GenBank/DDBJ whole genome shotgun (WGS) entry which is preliminary data.</text>
</comment>
<evidence type="ECO:0000313" key="4">
    <source>
        <dbReference type="Proteomes" id="UP001501671"/>
    </source>
</evidence>
<sequence>MAIPERILEGKVVVVTGAGGGIGRTIALMMAAQGAKVVVNDLGSTVDGDGRNASVAEQVVAEIEQAGGQAVASIESVADWDGAHRIVQAALDTFGRVDCVVNNAAILRDIIFHKMTREDWELSLAVNLTGAFNVSRAAAPHFRKQESGSYVHISSTSGLVGNMGQANYAAGKIGLVGLSKSIALDMRKFNVRSNVVAPTAFTRMTESIPTATPEQQERMRQRERVEPEKNAPLVVFLASDAAAEVNGQVFYSRKNEIILFSQMRPFARVHNSEGWTPQTIAEHVVPALRKSFYPLEMTRDVFPTWLP</sequence>
<evidence type="ECO:0000313" key="3">
    <source>
        <dbReference type="EMBL" id="GAA4331207.1"/>
    </source>
</evidence>
<dbReference type="InterPro" id="IPR051687">
    <property type="entry name" value="Peroxisomal_Beta-Oxidation"/>
</dbReference>
<accession>A0ABP8GX10</accession>